<dbReference type="PANTHER" id="PTHR48111">
    <property type="entry name" value="REGULATOR OF RPOS"/>
    <property type="match status" value="1"/>
</dbReference>
<dbReference type="Gene3D" id="3.40.50.2300">
    <property type="match status" value="1"/>
</dbReference>
<feature type="modified residue" description="4-aspartylphosphate" evidence="4">
    <location>
        <position position="74"/>
    </location>
</feature>
<dbReference type="GO" id="GO:0000156">
    <property type="term" value="F:phosphorelay response regulator activity"/>
    <property type="evidence" value="ECO:0007669"/>
    <property type="project" value="TreeGrafter"/>
</dbReference>
<evidence type="ECO:0000256" key="3">
    <source>
        <dbReference type="ARBA" id="ARBA00023125"/>
    </source>
</evidence>
<accession>C4XML7</accession>
<keyword evidence="1 4" id="KW-0597">Phosphoprotein</keyword>
<dbReference type="Pfam" id="PF00072">
    <property type="entry name" value="Response_reg"/>
    <property type="match status" value="1"/>
</dbReference>
<evidence type="ECO:0000256" key="2">
    <source>
        <dbReference type="ARBA" id="ARBA00023012"/>
    </source>
</evidence>
<sequence length="151" mass="16819">MQQTGSPTPGWQHPNAWREVLMGLRVLAVDDEADFIETLVKRFTYRQIPVTAAGNGPDALALLEREPFDVVILDMRMPGMDGLAVLQEIKKRHPLVEVIILTGHASVESGMQGMSLGAYDYVLKPVDFGELLEKAKKAYERKKLNESRADA</sequence>
<reference evidence="6 7" key="1">
    <citation type="journal article" date="2009" name="Genome Res.">
        <title>Whole genome sequence of Desulfovibrio magneticus strain RS-1 revealed common gene clusters in magnetotactic bacteria.</title>
        <authorList>
            <person name="Nakazawa H."/>
            <person name="Arakaki A."/>
            <person name="Narita-Yamada S."/>
            <person name="Yashiro I."/>
            <person name="Jinno K."/>
            <person name="Aoki N."/>
            <person name="Tsuruyama A."/>
            <person name="Okamura Y."/>
            <person name="Tanikawa S."/>
            <person name="Fujita N."/>
            <person name="Takeyama H."/>
            <person name="Matsunaga T."/>
        </authorList>
    </citation>
    <scope>NUCLEOTIDE SEQUENCE [LARGE SCALE GENOMIC DNA]</scope>
    <source>
        <strain evidence="7">ATCC 700980 / DSM 13731 / RS-1</strain>
    </source>
</reference>
<evidence type="ECO:0000256" key="4">
    <source>
        <dbReference type="PROSITE-ProRule" id="PRU00169"/>
    </source>
</evidence>
<evidence type="ECO:0000259" key="5">
    <source>
        <dbReference type="PROSITE" id="PS50110"/>
    </source>
</evidence>
<dbReference type="PROSITE" id="PS50110">
    <property type="entry name" value="RESPONSE_REGULATORY"/>
    <property type="match status" value="1"/>
</dbReference>
<dbReference type="GO" id="GO:0000976">
    <property type="term" value="F:transcription cis-regulatory region binding"/>
    <property type="evidence" value="ECO:0007669"/>
    <property type="project" value="TreeGrafter"/>
</dbReference>
<dbReference type="InterPro" id="IPR039420">
    <property type="entry name" value="WalR-like"/>
</dbReference>
<gene>
    <name evidence="6" type="ordered locus">DMR_13170</name>
</gene>
<dbReference type="HOGENOM" id="CLU_000445_69_8_7"/>
<keyword evidence="2" id="KW-0902">Two-component regulatory system</keyword>
<name>C4XML7_SOLM1</name>
<dbReference type="SUPFAM" id="SSF52172">
    <property type="entry name" value="CheY-like"/>
    <property type="match status" value="1"/>
</dbReference>
<keyword evidence="3" id="KW-0238">DNA-binding</keyword>
<keyword evidence="7" id="KW-1185">Reference proteome</keyword>
<dbReference type="eggNOG" id="COG0745">
    <property type="taxonomic scope" value="Bacteria"/>
</dbReference>
<dbReference type="EMBL" id="AP010904">
    <property type="protein sequence ID" value="BAH74808.1"/>
    <property type="molecule type" value="Genomic_DNA"/>
</dbReference>
<evidence type="ECO:0000313" key="7">
    <source>
        <dbReference type="Proteomes" id="UP000009071"/>
    </source>
</evidence>
<dbReference type="KEGG" id="dma:DMR_13170"/>
<feature type="domain" description="Response regulatory" evidence="5">
    <location>
        <begin position="25"/>
        <end position="139"/>
    </location>
</feature>
<evidence type="ECO:0000256" key="1">
    <source>
        <dbReference type="ARBA" id="ARBA00022553"/>
    </source>
</evidence>
<proteinExistence type="predicted"/>
<dbReference type="AlphaFoldDB" id="C4XML7"/>
<protein>
    <submittedName>
        <fullName evidence="6">Response regulator receiver protein</fullName>
    </submittedName>
</protein>
<dbReference type="Proteomes" id="UP000009071">
    <property type="component" value="Chromosome"/>
</dbReference>
<dbReference type="GO" id="GO:0005829">
    <property type="term" value="C:cytosol"/>
    <property type="evidence" value="ECO:0007669"/>
    <property type="project" value="TreeGrafter"/>
</dbReference>
<dbReference type="STRING" id="573370.DMR_13170"/>
<organism evidence="6 7">
    <name type="scientific">Solidesulfovibrio magneticus (strain ATCC 700980 / DSM 13731 / RS-1)</name>
    <name type="common">Desulfovibrio magneticus</name>
    <dbReference type="NCBI Taxonomy" id="573370"/>
    <lineage>
        <taxon>Bacteria</taxon>
        <taxon>Pseudomonadati</taxon>
        <taxon>Thermodesulfobacteriota</taxon>
        <taxon>Desulfovibrionia</taxon>
        <taxon>Desulfovibrionales</taxon>
        <taxon>Desulfovibrionaceae</taxon>
        <taxon>Solidesulfovibrio</taxon>
    </lineage>
</organism>
<dbReference type="GO" id="GO:0006355">
    <property type="term" value="P:regulation of DNA-templated transcription"/>
    <property type="evidence" value="ECO:0007669"/>
    <property type="project" value="TreeGrafter"/>
</dbReference>
<evidence type="ECO:0000313" key="6">
    <source>
        <dbReference type="EMBL" id="BAH74808.1"/>
    </source>
</evidence>
<dbReference type="InterPro" id="IPR011006">
    <property type="entry name" value="CheY-like_superfamily"/>
</dbReference>
<dbReference type="PANTHER" id="PTHR48111:SF40">
    <property type="entry name" value="PHOSPHATE REGULON TRANSCRIPTIONAL REGULATORY PROTEIN PHOB"/>
    <property type="match status" value="1"/>
</dbReference>
<dbReference type="GO" id="GO:0032993">
    <property type="term" value="C:protein-DNA complex"/>
    <property type="evidence" value="ECO:0007669"/>
    <property type="project" value="TreeGrafter"/>
</dbReference>
<dbReference type="SMART" id="SM00448">
    <property type="entry name" value="REC"/>
    <property type="match status" value="1"/>
</dbReference>
<dbReference type="InterPro" id="IPR001789">
    <property type="entry name" value="Sig_transdc_resp-reg_receiver"/>
</dbReference>
<dbReference type="CDD" id="cd17536">
    <property type="entry name" value="REC_YesN-like"/>
    <property type="match status" value="1"/>
</dbReference>